<protein>
    <submittedName>
        <fullName evidence="5">DNA-binding response regulator</fullName>
    </submittedName>
</protein>
<dbReference type="EMBL" id="AP023359">
    <property type="protein sequence ID" value="BCJ67157.1"/>
    <property type="molecule type" value="Genomic_DNA"/>
</dbReference>
<evidence type="ECO:0000259" key="3">
    <source>
        <dbReference type="PROSITE" id="PS50043"/>
    </source>
</evidence>
<feature type="domain" description="HTH luxR-type" evidence="3">
    <location>
        <begin position="182"/>
        <end position="247"/>
    </location>
</feature>
<dbReference type="InterPro" id="IPR011006">
    <property type="entry name" value="CheY-like_superfamily"/>
</dbReference>
<reference evidence="5" key="1">
    <citation type="submission" date="2020-08" db="EMBL/GenBank/DDBJ databases">
        <title>Whole genome shotgun sequence of Polymorphospora rubra NBRC 101157.</title>
        <authorList>
            <person name="Komaki H."/>
            <person name="Tamura T."/>
        </authorList>
    </citation>
    <scope>NUCLEOTIDE SEQUENCE</scope>
    <source>
        <strain evidence="5">NBRC 101157</strain>
    </source>
</reference>
<keyword evidence="1 5" id="KW-0238">DNA-binding</keyword>
<dbReference type="Pfam" id="PF00196">
    <property type="entry name" value="GerE"/>
    <property type="match status" value="1"/>
</dbReference>
<dbReference type="GO" id="GO:0003677">
    <property type="term" value="F:DNA binding"/>
    <property type="evidence" value="ECO:0007669"/>
    <property type="project" value="UniProtKB-KW"/>
</dbReference>
<dbReference type="GO" id="GO:0006355">
    <property type="term" value="P:regulation of DNA-templated transcription"/>
    <property type="evidence" value="ECO:0007669"/>
    <property type="project" value="InterPro"/>
</dbReference>
<gene>
    <name evidence="5" type="ORF">Prubr_41780</name>
</gene>
<dbReference type="InterPro" id="IPR000792">
    <property type="entry name" value="Tscrpt_reg_LuxR_C"/>
</dbReference>
<evidence type="ECO:0000313" key="6">
    <source>
        <dbReference type="Proteomes" id="UP000680866"/>
    </source>
</evidence>
<dbReference type="InterPro" id="IPR016032">
    <property type="entry name" value="Sig_transdc_resp-reg_C-effctor"/>
</dbReference>
<evidence type="ECO:0000256" key="2">
    <source>
        <dbReference type="PROSITE-ProRule" id="PRU00169"/>
    </source>
</evidence>
<feature type="modified residue" description="4-aspartylphosphate" evidence="2">
    <location>
        <position position="102"/>
    </location>
</feature>
<dbReference type="KEGG" id="pry:Prubr_41780"/>
<dbReference type="PROSITE" id="PS50043">
    <property type="entry name" value="HTH_LUXR_2"/>
    <property type="match status" value="1"/>
</dbReference>
<name>A0A810N1B6_9ACTN</name>
<dbReference type="PANTHER" id="PTHR43214">
    <property type="entry name" value="TWO-COMPONENT RESPONSE REGULATOR"/>
    <property type="match status" value="1"/>
</dbReference>
<dbReference type="CDD" id="cd06170">
    <property type="entry name" value="LuxR_C_like"/>
    <property type="match status" value="1"/>
</dbReference>
<proteinExistence type="predicted"/>
<dbReference type="SMART" id="SM00421">
    <property type="entry name" value="HTH_LUXR"/>
    <property type="match status" value="1"/>
</dbReference>
<accession>A0A810N1B6</accession>
<dbReference type="SUPFAM" id="SSF46894">
    <property type="entry name" value="C-terminal effector domain of the bipartite response regulators"/>
    <property type="match status" value="1"/>
</dbReference>
<dbReference type="InterPro" id="IPR001789">
    <property type="entry name" value="Sig_transdc_resp-reg_receiver"/>
</dbReference>
<dbReference type="Gene3D" id="3.40.50.2300">
    <property type="match status" value="1"/>
</dbReference>
<dbReference type="SMART" id="SM00448">
    <property type="entry name" value="REC"/>
    <property type="match status" value="1"/>
</dbReference>
<organism evidence="5 6">
    <name type="scientific">Polymorphospora rubra</name>
    <dbReference type="NCBI Taxonomy" id="338584"/>
    <lineage>
        <taxon>Bacteria</taxon>
        <taxon>Bacillati</taxon>
        <taxon>Actinomycetota</taxon>
        <taxon>Actinomycetes</taxon>
        <taxon>Micromonosporales</taxon>
        <taxon>Micromonosporaceae</taxon>
        <taxon>Polymorphospora</taxon>
    </lineage>
</organism>
<dbReference type="PROSITE" id="PS50110">
    <property type="entry name" value="RESPONSE_REGULATORY"/>
    <property type="match status" value="1"/>
</dbReference>
<dbReference type="InterPro" id="IPR039420">
    <property type="entry name" value="WalR-like"/>
</dbReference>
<dbReference type="PRINTS" id="PR00038">
    <property type="entry name" value="HTHLUXR"/>
</dbReference>
<dbReference type="Proteomes" id="UP000680866">
    <property type="component" value="Chromosome"/>
</dbReference>
<keyword evidence="6" id="KW-1185">Reference proteome</keyword>
<sequence>MNPRPAADAGPVAGSAGSAVGGSAAAGSAGFLVGGSAAAGSAAGSGVGPIRVLLADDEHLIRGAMVALLGLEDDLTVVGEAATGHEALSMARALRPDVAVLDLQLPDIDGVTVAATLLTELPDCRSMIVTSHGRPGHLKRALASGVRGFLPKTVSAEVLAEVVRTVHGGGRYVDPALAADAISAGDSPLTPREADVLELAAEGAPVDEIARRAALSPGTVRNYLSSAATKVGAANRHEAAKIARRYGWI</sequence>
<dbReference type="PANTHER" id="PTHR43214:SF42">
    <property type="entry name" value="TRANSCRIPTIONAL REGULATORY PROTEIN DESR"/>
    <property type="match status" value="1"/>
</dbReference>
<dbReference type="SUPFAM" id="SSF52172">
    <property type="entry name" value="CheY-like"/>
    <property type="match status" value="1"/>
</dbReference>
<dbReference type="Pfam" id="PF00072">
    <property type="entry name" value="Response_reg"/>
    <property type="match status" value="1"/>
</dbReference>
<evidence type="ECO:0000259" key="4">
    <source>
        <dbReference type="PROSITE" id="PS50110"/>
    </source>
</evidence>
<keyword evidence="2" id="KW-0597">Phosphoprotein</keyword>
<dbReference type="AlphaFoldDB" id="A0A810N1B6"/>
<evidence type="ECO:0000256" key="1">
    <source>
        <dbReference type="ARBA" id="ARBA00023125"/>
    </source>
</evidence>
<dbReference type="GO" id="GO:0000160">
    <property type="term" value="P:phosphorelay signal transduction system"/>
    <property type="evidence" value="ECO:0007669"/>
    <property type="project" value="InterPro"/>
</dbReference>
<feature type="domain" description="Response regulatory" evidence="4">
    <location>
        <begin position="51"/>
        <end position="167"/>
    </location>
</feature>
<evidence type="ECO:0000313" key="5">
    <source>
        <dbReference type="EMBL" id="BCJ67157.1"/>
    </source>
</evidence>